<feature type="region of interest" description="Disordered" evidence="10">
    <location>
        <begin position="335"/>
        <end position="369"/>
    </location>
</feature>
<protein>
    <submittedName>
        <fullName evidence="13">DNA/RNA non-specific endonuclease-like protein</fullName>
    </submittedName>
</protein>
<comment type="similarity">
    <text evidence="2">Belongs to the DNA/RNA non-specific endonuclease family.</text>
</comment>
<feature type="compositionally biased region" description="Basic and acidic residues" evidence="10">
    <location>
        <begin position="265"/>
        <end position="280"/>
    </location>
</feature>
<dbReference type="InterPro" id="IPR018524">
    <property type="entry name" value="DNA/RNA_endonuclease_AS"/>
</dbReference>
<dbReference type="GO" id="GO:0005634">
    <property type="term" value="C:nucleus"/>
    <property type="evidence" value="ECO:0007669"/>
    <property type="project" value="TreeGrafter"/>
</dbReference>
<dbReference type="SMART" id="SM00477">
    <property type="entry name" value="NUC"/>
    <property type="match status" value="1"/>
</dbReference>
<dbReference type="InterPro" id="IPR044929">
    <property type="entry name" value="DNA/RNA_non-sp_Endonuclease_sf"/>
</dbReference>
<keyword evidence="7" id="KW-0460">Magnesium</keyword>
<dbReference type="GO" id="GO:0046872">
    <property type="term" value="F:metal ion binding"/>
    <property type="evidence" value="ECO:0007669"/>
    <property type="project" value="UniProtKB-KW"/>
</dbReference>
<dbReference type="Gene3D" id="3.40.570.10">
    <property type="entry name" value="Extracellular Endonuclease, subunit A"/>
    <property type="match status" value="1"/>
</dbReference>
<dbReference type="SMART" id="SM00892">
    <property type="entry name" value="Endonuclease_NS"/>
    <property type="match status" value="1"/>
</dbReference>
<comment type="caution">
    <text evidence="13">The sequence shown here is derived from an EMBL/GenBank/DDBJ whole genome shotgun (WGS) entry which is preliminary data.</text>
</comment>
<dbReference type="OrthoDB" id="266836at2759"/>
<evidence type="ECO:0000256" key="9">
    <source>
        <dbReference type="PIRSR" id="PIRSR640255-2"/>
    </source>
</evidence>
<dbReference type="GO" id="GO:0003676">
    <property type="term" value="F:nucleic acid binding"/>
    <property type="evidence" value="ECO:0007669"/>
    <property type="project" value="InterPro"/>
</dbReference>
<name>A0A0M9FUT9_LEPPY</name>
<feature type="compositionally biased region" description="Basic residues" evidence="10">
    <location>
        <begin position="355"/>
        <end position="369"/>
    </location>
</feature>
<feature type="binding site" evidence="9">
    <location>
        <position position="114"/>
    </location>
    <ligand>
        <name>Mg(2+)</name>
        <dbReference type="ChEBI" id="CHEBI:18420"/>
        <note>catalytic</note>
    </ligand>
</feature>
<feature type="region of interest" description="Disordered" evidence="10">
    <location>
        <begin position="225"/>
        <end position="295"/>
    </location>
</feature>
<keyword evidence="5 13" id="KW-0255">Endonuclease</keyword>
<evidence type="ECO:0000313" key="13">
    <source>
        <dbReference type="EMBL" id="KPA76399.1"/>
    </source>
</evidence>
<evidence type="ECO:0000256" key="4">
    <source>
        <dbReference type="ARBA" id="ARBA00022723"/>
    </source>
</evidence>
<dbReference type="GeneID" id="26908021"/>
<evidence type="ECO:0000256" key="7">
    <source>
        <dbReference type="ARBA" id="ARBA00022842"/>
    </source>
</evidence>
<dbReference type="SUPFAM" id="SSF54060">
    <property type="entry name" value="His-Me finger endonucleases"/>
    <property type="match status" value="1"/>
</dbReference>
<feature type="active site" description="Proton acceptor" evidence="8">
    <location>
        <position position="83"/>
    </location>
</feature>
<sequence length="503" mass="56249">MPSAAIPSLLSAPLQVLQRHSFALLYDPITRLSLWCGYHLTSSGAERARRQRRCLTVYADRTLPRSARRVPAEVRRRGYDRGHLAPHASVAWSAQSALEATLLTNILLQRTELNRGVWRWLEAATRAYVRLPYSYGTSAGPANDSVKVVHARKDGLLLARVLAQHTPFASVEGTQRVVRRSRQWCGAGCGVDGEEGRHLCVNVGPLYCASPAFAARMCVRQHRIGEEKEEDEEDRTCARRVHGAAHRTRTRRQRRSLRQLSANLRRTEKRSSGGGREERNAAAAAATTPPTKSAPSIPDAFFLSLWDAQTHHHVHLVLPNTPESPEMRALTQALTPAARQGPPQQRKQQQLSPCRRQRQQPHTHAWRRRMRTTGVPSVAPAADNDTAVEAALAAVAVPTERLEELLAESLVEVRRRWAASQPGIQLSDPASAAAGPREDAAGTQLSAKVWLSPPALALRSPLRLFPVYHERWVWHTRWHRLAHCVSSKLLTFKRKSERVSVWQ</sequence>
<evidence type="ECO:0000256" key="10">
    <source>
        <dbReference type="SAM" id="MobiDB-lite"/>
    </source>
</evidence>
<evidence type="ECO:0000256" key="6">
    <source>
        <dbReference type="ARBA" id="ARBA00022801"/>
    </source>
</evidence>
<dbReference type="PANTHER" id="PTHR13966">
    <property type="entry name" value="ENDONUCLEASE RELATED"/>
    <property type="match status" value="1"/>
</dbReference>
<evidence type="ECO:0000256" key="1">
    <source>
        <dbReference type="ARBA" id="ARBA00001946"/>
    </source>
</evidence>
<evidence type="ECO:0000256" key="5">
    <source>
        <dbReference type="ARBA" id="ARBA00022759"/>
    </source>
</evidence>
<dbReference type="GO" id="GO:0005743">
    <property type="term" value="C:mitochondrial inner membrane"/>
    <property type="evidence" value="ECO:0007669"/>
    <property type="project" value="TreeGrafter"/>
</dbReference>
<accession>A0A0M9FUT9</accession>
<dbReference type="InterPro" id="IPR044925">
    <property type="entry name" value="His-Me_finger_sf"/>
</dbReference>
<keyword evidence="4 9" id="KW-0479">Metal-binding</keyword>
<comment type="cofactor">
    <cofactor evidence="1">
        <name>Mg(2+)</name>
        <dbReference type="ChEBI" id="CHEBI:18420"/>
    </cofactor>
</comment>
<dbReference type="PROSITE" id="PS01070">
    <property type="entry name" value="NUCLEASE_NON_SPEC"/>
    <property type="match status" value="1"/>
</dbReference>
<dbReference type="GO" id="GO:0004521">
    <property type="term" value="F:RNA endonuclease activity"/>
    <property type="evidence" value="ECO:0007669"/>
    <property type="project" value="TreeGrafter"/>
</dbReference>
<evidence type="ECO:0000256" key="2">
    <source>
        <dbReference type="ARBA" id="ARBA00010052"/>
    </source>
</evidence>
<feature type="domain" description="ENPP1-3/EXOG-like endonuclease/phosphodiesterase" evidence="11">
    <location>
        <begin position="19"/>
        <end position="180"/>
    </location>
</feature>
<evidence type="ECO:0000256" key="3">
    <source>
        <dbReference type="ARBA" id="ARBA00022722"/>
    </source>
</evidence>
<feature type="domain" description="DNA/RNA non-specific endonuclease/pyrophosphatase/phosphodiesterase" evidence="12">
    <location>
        <begin position="18"/>
        <end position="194"/>
    </location>
</feature>
<feature type="compositionally biased region" description="Basic residues" evidence="10">
    <location>
        <begin position="238"/>
        <end position="257"/>
    </location>
</feature>
<dbReference type="EMBL" id="LGTL01000020">
    <property type="protein sequence ID" value="KPA76399.1"/>
    <property type="molecule type" value="Genomic_DNA"/>
</dbReference>
<dbReference type="InterPro" id="IPR001604">
    <property type="entry name" value="Endo_G_ENPP1-like_dom"/>
</dbReference>
<keyword evidence="14" id="KW-1185">Reference proteome</keyword>
<feature type="compositionally biased region" description="Low complexity" evidence="10">
    <location>
        <begin position="336"/>
        <end position="350"/>
    </location>
</feature>
<evidence type="ECO:0000259" key="12">
    <source>
        <dbReference type="SMART" id="SM00892"/>
    </source>
</evidence>
<dbReference type="InterPro" id="IPR020821">
    <property type="entry name" value="ENPP1-3/EXOG-like_nuc-like"/>
</dbReference>
<dbReference type="VEuPathDB" id="TriTrypDB:LpyrH10_20_0590"/>
<dbReference type="GO" id="GO:0000014">
    <property type="term" value="F:single-stranded DNA endodeoxyribonuclease activity"/>
    <property type="evidence" value="ECO:0007669"/>
    <property type="project" value="TreeGrafter"/>
</dbReference>
<feature type="compositionally biased region" description="Low complexity" evidence="10">
    <location>
        <begin position="281"/>
        <end position="295"/>
    </location>
</feature>
<dbReference type="Proteomes" id="UP000037923">
    <property type="component" value="Unassembled WGS sequence"/>
</dbReference>
<keyword evidence="3" id="KW-0540">Nuclease</keyword>
<organism evidence="13 14">
    <name type="scientific">Leptomonas pyrrhocoris</name>
    <name type="common">Firebug parasite</name>
    <dbReference type="NCBI Taxonomy" id="157538"/>
    <lineage>
        <taxon>Eukaryota</taxon>
        <taxon>Discoba</taxon>
        <taxon>Euglenozoa</taxon>
        <taxon>Kinetoplastea</taxon>
        <taxon>Metakinetoplastina</taxon>
        <taxon>Trypanosomatida</taxon>
        <taxon>Trypanosomatidae</taxon>
        <taxon>Leishmaniinae</taxon>
        <taxon>Leptomonas</taxon>
    </lineage>
</organism>
<evidence type="ECO:0000256" key="8">
    <source>
        <dbReference type="PIRSR" id="PIRSR640255-1"/>
    </source>
</evidence>
<evidence type="ECO:0000313" key="14">
    <source>
        <dbReference type="Proteomes" id="UP000037923"/>
    </source>
</evidence>
<gene>
    <name evidence="13" type="ORF">ABB37_07736</name>
</gene>
<evidence type="ECO:0000259" key="11">
    <source>
        <dbReference type="SMART" id="SM00477"/>
    </source>
</evidence>
<proteinExistence type="inferred from homology"/>
<reference evidence="13 14" key="1">
    <citation type="submission" date="2015-07" db="EMBL/GenBank/DDBJ databases">
        <title>High-quality genome of monoxenous trypanosomatid Leptomonas pyrrhocoris.</title>
        <authorList>
            <person name="Flegontov P."/>
            <person name="Butenko A."/>
            <person name="Firsov S."/>
            <person name="Vlcek C."/>
            <person name="Logacheva M.D."/>
            <person name="Field M."/>
            <person name="Filatov D."/>
            <person name="Flegontova O."/>
            <person name="Gerasimov E."/>
            <person name="Jackson A.P."/>
            <person name="Kelly S."/>
            <person name="Opperdoes F."/>
            <person name="O'Reilly A."/>
            <person name="Votypka J."/>
            <person name="Yurchenko V."/>
            <person name="Lukes J."/>
        </authorList>
    </citation>
    <scope>NUCLEOTIDE SEQUENCE [LARGE SCALE GENOMIC DNA]</scope>
    <source>
        <strain evidence="13">H10</strain>
    </source>
</reference>
<dbReference type="AlphaFoldDB" id="A0A0M9FUT9"/>
<dbReference type="Pfam" id="PF01223">
    <property type="entry name" value="Endonuclease_NS"/>
    <property type="match status" value="1"/>
</dbReference>
<dbReference type="InterPro" id="IPR040255">
    <property type="entry name" value="Non-specific_endonuclease"/>
</dbReference>
<dbReference type="RefSeq" id="XP_015654838.1">
    <property type="nucleotide sequence ID" value="XM_015806474.1"/>
</dbReference>
<dbReference type="PANTHER" id="PTHR13966:SF5">
    <property type="entry name" value="ENDONUCLEASE G, MITOCHONDRIAL"/>
    <property type="match status" value="1"/>
</dbReference>
<keyword evidence="6" id="KW-0378">Hydrolase</keyword>